<dbReference type="EMBL" id="LVLJ01000189">
    <property type="protein sequence ID" value="OAE35335.1"/>
    <property type="molecule type" value="Genomic_DNA"/>
</dbReference>
<dbReference type="AlphaFoldDB" id="A0A176WS37"/>
<dbReference type="InterPro" id="IPR037119">
    <property type="entry name" value="Haem_oxidase_HugZ-like_sf"/>
</dbReference>
<dbReference type="Gene3D" id="3.20.180.10">
    <property type="entry name" value="PNP-oxidase-like"/>
    <property type="match status" value="1"/>
</dbReference>
<keyword evidence="4" id="KW-1185">Reference proteome</keyword>
<feature type="domain" description="DUF2470" evidence="2">
    <location>
        <begin position="256"/>
        <end position="331"/>
    </location>
</feature>
<dbReference type="SUPFAM" id="SSF50475">
    <property type="entry name" value="FMN-binding split barrel"/>
    <property type="match status" value="1"/>
</dbReference>
<accession>A0A176WS37</accession>
<name>A0A176WS37_MARPO</name>
<evidence type="ECO:0000256" key="1">
    <source>
        <dbReference type="SAM" id="MobiDB-lite"/>
    </source>
</evidence>
<dbReference type="InterPro" id="IPR012349">
    <property type="entry name" value="Split_barrel_FMN-bd"/>
</dbReference>
<evidence type="ECO:0000313" key="3">
    <source>
        <dbReference type="EMBL" id="OAE35335.1"/>
    </source>
</evidence>
<proteinExistence type="predicted"/>
<sequence length="359" mass="39549">MATATFRVHGSLLEGAAAAASSKIAIARSIHTSCIVPSGKRQVHLSVSKSANLGKIVDLRSFSGKKDGERRDGVLSVRMGASASASAPAASTSNPKLSGQVRPSPAEAARTIVDISNEGTLSTLTETESWPTATAVRFALDAQGNPVFRFSSSALHTRNLALDNRASLHLEQPGRQKPQCTLRGRIVKAEEPDLQEKLEIAWERRFGIERAQDDAYFIMVVEQALQSQDMGEEEVWMSGDDYSSAVADPLREFAVKIVDDMNQKHWEDVRRFTNVYAGLDVEVEEVSMTWVDRLGFDLRVLTKSREMLEIRIPFVREVTDERDARSSLTMMAQIAWERERSYNPPDVAFVGSFSVSSGG</sequence>
<feature type="compositionally biased region" description="Low complexity" evidence="1">
    <location>
        <begin position="84"/>
        <end position="93"/>
    </location>
</feature>
<dbReference type="InterPro" id="IPR019595">
    <property type="entry name" value="DUF2470"/>
</dbReference>
<evidence type="ECO:0000313" key="4">
    <source>
        <dbReference type="Proteomes" id="UP000077202"/>
    </source>
</evidence>
<dbReference type="Gene3D" id="2.30.110.10">
    <property type="entry name" value="Electron Transport, Fmn-binding Protein, Chain A"/>
    <property type="match status" value="1"/>
</dbReference>
<feature type="region of interest" description="Disordered" evidence="1">
    <location>
        <begin position="84"/>
        <end position="103"/>
    </location>
</feature>
<gene>
    <name evidence="3" type="ORF">AXG93_4491s1150</name>
</gene>
<reference evidence="3" key="1">
    <citation type="submission" date="2016-03" db="EMBL/GenBank/DDBJ databases">
        <title>Mechanisms controlling the formation of the plant cell surface in tip-growing cells are functionally conserved among land plants.</title>
        <authorList>
            <person name="Honkanen S."/>
            <person name="Jones V.A."/>
            <person name="Morieri G."/>
            <person name="Champion C."/>
            <person name="Hetherington A.J."/>
            <person name="Kelly S."/>
            <person name="Saint-Marcoux D."/>
            <person name="Proust H."/>
            <person name="Prescott H."/>
            <person name="Dolan L."/>
        </authorList>
    </citation>
    <scope>NUCLEOTIDE SEQUENCE [LARGE SCALE GENOMIC DNA]</scope>
    <source>
        <tissue evidence="3">Whole gametophyte</tissue>
    </source>
</reference>
<dbReference type="PANTHER" id="PTHR13343:SF22">
    <property type="entry name" value="GLUTAMYL-TRNA REDUCTASE-BINDING PROTEIN, CHLOROPLASTIC"/>
    <property type="match status" value="1"/>
</dbReference>
<comment type="caution">
    <text evidence="3">The sequence shown here is derived from an EMBL/GenBank/DDBJ whole genome shotgun (WGS) entry which is preliminary data.</text>
</comment>
<protein>
    <recommendedName>
        <fullName evidence="2">DUF2470 domain-containing protein</fullName>
    </recommendedName>
</protein>
<dbReference type="PANTHER" id="PTHR13343">
    <property type="entry name" value="CREG1 PROTEIN"/>
    <property type="match status" value="1"/>
</dbReference>
<dbReference type="Pfam" id="PF10615">
    <property type="entry name" value="DUF2470"/>
    <property type="match status" value="1"/>
</dbReference>
<dbReference type="GO" id="GO:0009507">
    <property type="term" value="C:chloroplast"/>
    <property type="evidence" value="ECO:0007669"/>
    <property type="project" value="TreeGrafter"/>
</dbReference>
<evidence type="ECO:0000259" key="2">
    <source>
        <dbReference type="Pfam" id="PF10615"/>
    </source>
</evidence>
<organism evidence="3 4">
    <name type="scientific">Marchantia polymorpha subsp. ruderalis</name>
    <dbReference type="NCBI Taxonomy" id="1480154"/>
    <lineage>
        <taxon>Eukaryota</taxon>
        <taxon>Viridiplantae</taxon>
        <taxon>Streptophyta</taxon>
        <taxon>Embryophyta</taxon>
        <taxon>Marchantiophyta</taxon>
        <taxon>Marchantiopsida</taxon>
        <taxon>Marchantiidae</taxon>
        <taxon>Marchantiales</taxon>
        <taxon>Marchantiaceae</taxon>
        <taxon>Marchantia</taxon>
    </lineage>
</organism>
<dbReference type="Proteomes" id="UP000077202">
    <property type="component" value="Unassembled WGS sequence"/>
</dbReference>